<dbReference type="SUPFAM" id="SSF53271">
    <property type="entry name" value="PRTase-like"/>
    <property type="match status" value="1"/>
</dbReference>
<dbReference type="PANTHER" id="PTHR47505">
    <property type="entry name" value="DNA UTILIZATION PROTEIN YHGH"/>
    <property type="match status" value="1"/>
</dbReference>
<protein>
    <submittedName>
        <fullName evidence="4">Amidophosphoribosyltransferase</fullName>
    </submittedName>
</protein>
<comment type="similarity">
    <text evidence="1">Belongs to the ComF/GntX family.</text>
</comment>
<evidence type="ECO:0000259" key="2">
    <source>
        <dbReference type="Pfam" id="PF00156"/>
    </source>
</evidence>
<evidence type="ECO:0000313" key="4">
    <source>
        <dbReference type="EMBL" id="OCX15947.1"/>
    </source>
</evidence>
<dbReference type="InterPro" id="IPR044005">
    <property type="entry name" value="DZR_2"/>
</dbReference>
<evidence type="ECO:0000256" key="1">
    <source>
        <dbReference type="ARBA" id="ARBA00008007"/>
    </source>
</evidence>
<sequence>MRCQPYNGHEVYIWLKNVQTCLLCDETTDSSTPICVPCERELPWLIDQCDRCALPMPMSGLTCGACNRHPPAFNEVIAPWLYDFPIDALVTRFKHQGKWPLGRLLAELLGETLQHRFNDGLRRPDCLIPVPLAKKRLRQRGFNQAAMLANWLGARLGLPVEERVIRRVKETPSQQGLDAKARKRNLASAFALKDATAIIGKHLALIDDVLTTGSTANALAELLLKAGAQSVDVYCLARTPKPGD</sequence>
<evidence type="ECO:0000259" key="3">
    <source>
        <dbReference type="Pfam" id="PF18912"/>
    </source>
</evidence>
<dbReference type="EMBL" id="MDEN01000066">
    <property type="protein sequence ID" value="OCX15947.1"/>
    <property type="molecule type" value="Genomic_DNA"/>
</dbReference>
<dbReference type="Pfam" id="PF00156">
    <property type="entry name" value="Pribosyltran"/>
    <property type="match status" value="1"/>
</dbReference>
<dbReference type="PANTHER" id="PTHR47505:SF1">
    <property type="entry name" value="DNA UTILIZATION PROTEIN YHGH"/>
    <property type="match status" value="1"/>
</dbReference>
<dbReference type="CDD" id="cd06223">
    <property type="entry name" value="PRTases_typeI"/>
    <property type="match status" value="1"/>
</dbReference>
<keyword evidence="4" id="KW-0328">Glycosyltransferase</keyword>
<dbReference type="GO" id="GO:0016757">
    <property type="term" value="F:glycosyltransferase activity"/>
    <property type="evidence" value="ECO:0007669"/>
    <property type="project" value="UniProtKB-KW"/>
</dbReference>
<accession>A0A1C2DMG1</accession>
<dbReference type="InterPro" id="IPR051910">
    <property type="entry name" value="ComF/GntX_DNA_util-trans"/>
</dbReference>
<organism evidence="4 5">
    <name type="scientific">Pseudomonas graminis</name>
    <dbReference type="NCBI Taxonomy" id="158627"/>
    <lineage>
        <taxon>Bacteria</taxon>
        <taxon>Pseudomonadati</taxon>
        <taxon>Pseudomonadota</taxon>
        <taxon>Gammaproteobacteria</taxon>
        <taxon>Pseudomonadales</taxon>
        <taxon>Pseudomonadaceae</taxon>
        <taxon>Pseudomonas</taxon>
    </lineage>
</organism>
<dbReference type="Gene3D" id="3.40.50.2020">
    <property type="match status" value="1"/>
</dbReference>
<name>A0A1C2DMG1_9PSED</name>
<dbReference type="InterPro" id="IPR000836">
    <property type="entry name" value="PRTase_dom"/>
</dbReference>
<evidence type="ECO:0000313" key="5">
    <source>
        <dbReference type="Proteomes" id="UP000095143"/>
    </source>
</evidence>
<dbReference type="InterPro" id="IPR029057">
    <property type="entry name" value="PRTase-like"/>
</dbReference>
<comment type="caution">
    <text evidence="4">The sequence shown here is derived from an EMBL/GenBank/DDBJ whole genome shotgun (WGS) entry which is preliminary data.</text>
</comment>
<keyword evidence="4" id="KW-0808">Transferase</keyword>
<proteinExistence type="inferred from homology"/>
<dbReference type="AlphaFoldDB" id="A0A1C2DMG1"/>
<dbReference type="RefSeq" id="WP_065991299.1">
    <property type="nucleotide sequence ID" value="NZ_MDEN01000066.1"/>
</dbReference>
<dbReference type="Proteomes" id="UP000095143">
    <property type="component" value="Unassembled WGS sequence"/>
</dbReference>
<dbReference type="OrthoDB" id="9793412at2"/>
<feature type="domain" description="Phosphoribosyltransferase" evidence="2">
    <location>
        <begin position="149"/>
        <end position="240"/>
    </location>
</feature>
<gene>
    <name evidence="4" type="ORF">BBI10_19705</name>
</gene>
<dbReference type="Pfam" id="PF18912">
    <property type="entry name" value="DZR_2"/>
    <property type="match status" value="1"/>
</dbReference>
<reference evidence="4 5" key="1">
    <citation type="submission" date="2016-08" db="EMBL/GenBank/DDBJ databases">
        <title>Whole genome sequence of Pseudomonas graminis strain UASWS1507, a potential biological control agent for agriculture.</title>
        <authorList>
            <person name="Crovadore J."/>
            <person name="Calmin G."/>
            <person name="Chablais R."/>
            <person name="Cochard B."/>
            <person name="Lefort F."/>
        </authorList>
    </citation>
    <scope>NUCLEOTIDE SEQUENCE [LARGE SCALE GENOMIC DNA]</scope>
    <source>
        <strain evidence="4 5">UASWS1507</strain>
    </source>
</reference>
<feature type="domain" description="Double zinc ribbon" evidence="3">
    <location>
        <begin position="19"/>
        <end position="66"/>
    </location>
</feature>